<feature type="transmembrane region" description="Helical" evidence="6">
    <location>
        <begin position="77"/>
        <end position="100"/>
    </location>
</feature>
<dbReference type="InterPro" id="IPR007168">
    <property type="entry name" value="Phageshock_PspC_N"/>
</dbReference>
<reference evidence="9 10" key="1">
    <citation type="submission" date="2024-06" db="EMBL/GenBank/DDBJ databases">
        <title>Sorghum-associated microbial communities from plants grown in Nebraska, USA.</title>
        <authorList>
            <person name="Schachtman D."/>
        </authorList>
    </citation>
    <scope>NUCLEOTIDE SEQUENCE [LARGE SCALE GENOMIC DNA]</scope>
    <source>
        <strain evidence="9 10">2709</strain>
    </source>
</reference>
<accession>A0ABV2QI96</accession>
<dbReference type="PANTHER" id="PTHR33885">
    <property type="entry name" value="PHAGE SHOCK PROTEIN C"/>
    <property type="match status" value="1"/>
</dbReference>
<organism evidence="9 10">
    <name type="scientific">Ottowia thiooxydans</name>
    <dbReference type="NCBI Taxonomy" id="219182"/>
    <lineage>
        <taxon>Bacteria</taxon>
        <taxon>Pseudomonadati</taxon>
        <taxon>Pseudomonadota</taxon>
        <taxon>Betaproteobacteria</taxon>
        <taxon>Burkholderiales</taxon>
        <taxon>Comamonadaceae</taxon>
        <taxon>Ottowia</taxon>
    </lineage>
</organism>
<feature type="domain" description="SHOCT" evidence="8">
    <location>
        <begin position="6"/>
        <end position="32"/>
    </location>
</feature>
<proteinExistence type="predicted"/>
<dbReference type="EMBL" id="JBEPSH010000015">
    <property type="protein sequence ID" value="MET4580242.1"/>
    <property type="molecule type" value="Genomic_DNA"/>
</dbReference>
<gene>
    <name evidence="9" type="ORF">ABIE13_005382</name>
</gene>
<dbReference type="Proteomes" id="UP001549320">
    <property type="component" value="Unassembled WGS sequence"/>
</dbReference>
<keyword evidence="4 6" id="KW-1133">Transmembrane helix</keyword>
<comment type="caution">
    <text evidence="9">The sequence shown here is derived from an EMBL/GenBank/DDBJ whole genome shotgun (WGS) entry which is preliminary data.</text>
</comment>
<feature type="domain" description="Phage shock protein PspC N-terminal" evidence="7">
    <location>
        <begin position="47"/>
        <end position="103"/>
    </location>
</feature>
<dbReference type="InterPro" id="IPR052027">
    <property type="entry name" value="PspC"/>
</dbReference>
<dbReference type="PANTHER" id="PTHR33885:SF3">
    <property type="entry name" value="PHAGE SHOCK PROTEIN C"/>
    <property type="match status" value="1"/>
</dbReference>
<comment type="subcellular location">
    <subcellularLocation>
        <location evidence="1">Cell membrane</location>
        <topology evidence="1">Single-pass membrane protein</topology>
    </subcellularLocation>
</comment>
<evidence type="ECO:0000256" key="2">
    <source>
        <dbReference type="ARBA" id="ARBA00022475"/>
    </source>
</evidence>
<evidence type="ECO:0000256" key="5">
    <source>
        <dbReference type="ARBA" id="ARBA00023136"/>
    </source>
</evidence>
<keyword evidence="10" id="KW-1185">Reference proteome</keyword>
<protein>
    <submittedName>
        <fullName evidence="9">Phage shock protein C</fullName>
    </submittedName>
</protein>
<evidence type="ECO:0000256" key="3">
    <source>
        <dbReference type="ARBA" id="ARBA00022692"/>
    </source>
</evidence>
<keyword evidence="2" id="KW-1003">Cell membrane</keyword>
<evidence type="ECO:0000313" key="9">
    <source>
        <dbReference type="EMBL" id="MET4580242.1"/>
    </source>
</evidence>
<evidence type="ECO:0000313" key="10">
    <source>
        <dbReference type="Proteomes" id="UP001549320"/>
    </source>
</evidence>
<evidence type="ECO:0000259" key="7">
    <source>
        <dbReference type="Pfam" id="PF04024"/>
    </source>
</evidence>
<evidence type="ECO:0000256" key="1">
    <source>
        <dbReference type="ARBA" id="ARBA00004162"/>
    </source>
</evidence>
<dbReference type="Pfam" id="PF09851">
    <property type="entry name" value="SHOCT"/>
    <property type="match status" value="1"/>
</dbReference>
<dbReference type="Pfam" id="PF04024">
    <property type="entry name" value="PspC"/>
    <property type="match status" value="1"/>
</dbReference>
<keyword evidence="5 6" id="KW-0472">Membrane</keyword>
<sequence>MSLTDDLARLDEMRRNGALSEAEFQQAKDRLLGGMPAGGPVLNALNQLRRSRSDRWLAGVCGGLARSTGLESWGWRLIFSVLLLMGGMGIVAYLLLWIFVPEE</sequence>
<dbReference type="RefSeq" id="WP_354449014.1">
    <property type="nucleotide sequence ID" value="NZ_JBEPSH010000015.1"/>
</dbReference>
<name>A0ABV2QI96_9BURK</name>
<evidence type="ECO:0000256" key="6">
    <source>
        <dbReference type="SAM" id="Phobius"/>
    </source>
</evidence>
<dbReference type="InterPro" id="IPR018649">
    <property type="entry name" value="SHOCT"/>
</dbReference>
<evidence type="ECO:0000256" key="4">
    <source>
        <dbReference type="ARBA" id="ARBA00022989"/>
    </source>
</evidence>
<evidence type="ECO:0000259" key="8">
    <source>
        <dbReference type="Pfam" id="PF09851"/>
    </source>
</evidence>
<keyword evidence="3 6" id="KW-0812">Transmembrane</keyword>